<keyword evidence="2" id="KW-1185">Reference proteome</keyword>
<protein>
    <submittedName>
        <fullName evidence="1">Uncharacterized protein</fullName>
    </submittedName>
</protein>
<evidence type="ECO:0000313" key="1">
    <source>
        <dbReference type="EMBL" id="KAK3850058.1"/>
    </source>
</evidence>
<proteinExistence type="predicted"/>
<gene>
    <name evidence="1" type="ORF">Pcinc_043211</name>
</gene>
<organism evidence="1 2">
    <name type="scientific">Petrolisthes cinctipes</name>
    <name type="common">Flat porcelain crab</name>
    <dbReference type="NCBI Taxonomy" id="88211"/>
    <lineage>
        <taxon>Eukaryota</taxon>
        <taxon>Metazoa</taxon>
        <taxon>Ecdysozoa</taxon>
        <taxon>Arthropoda</taxon>
        <taxon>Crustacea</taxon>
        <taxon>Multicrustacea</taxon>
        <taxon>Malacostraca</taxon>
        <taxon>Eumalacostraca</taxon>
        <taxon>Eucarida</taxon>
        <taxon>Decapoda</taxon>
        <taxon>Pleocyemata</taxon>
        <taxon>Anomura</taxon>
        <taxon>Galatheoidea</taxon>
        <taxon>Porcellanidae</taxon>
        <taxon>Petrolisthes</taxon>
    </lineage>
</organism>
<name>A0AAE1BGU8_PETCI</name>
<dbReference type="EMBL" id="JAWQEG010008569">
    <property type="protein sequence ID" value="KAK3850058.1"/>
    <property type="molecule type" value="Genomic_DNA"/>
</dbReference>
<reference evidence="1" key="1">
    <citation type="submission" date="2023-10" db="EMBL/GenBank/DDBJ databases">
        <title>Genome assemblies of two species of porcelain crab, Petrolisthes cinctipes and Petrolisthes manimaculis (Anomura: Porcellanidae).</title>
        <authorList>
            <person name="Angst P."/>
        </authorList>
    </citation>
    <scope>NUCLEOTIDE SEQUENCE</scope>
    <source>
        <strain evidence="1">PB745_01</strain>
        <tissue evidence="1">Gill</tissue>
    </source>
</reference>
<sequence length="133" mass="13666">MLAGVWVCQQGCGYVSRSGVGTSAGVVWVRQKECGYVSRSGVGTSAGAVWVRQQEWCGYVSSRSGYGSRMSVGFVSSRSGYVSRSVGTSAGGVWVSSAVGVGMAAGVWVRQQEWCGYVSRSGGVGTSAAGAWA</sequence>
<dbReference type="AlphaFoldDB" id="A0AAE1BGU8"/>
<dbReference type="Proteomes" id="UP001286313">
    <property type="component" value="Unassembled WGS sequence"/>
</dbReference>
<evidence type="ECO:0000313" key="2">
    <source>
        <dbReference type="Proteomes" id="UP001286313"/>
    </source>
</evidence>
<comment type="caution">
    <text evidence="1">The sequence shown here is derived from an EMBL/GenBank/DDBJ whole genome shotgun (WGS) entry which is preliminary data.</text>
</comment>
<accession>A0AAE1BGU8</accession>